<evidence type="ECO:0000313" key="1">
    <source>
        <dbReference type="EMBL" id="CEG44263.1"/>
    </source>
</evidence>
<name>A0A0P1ARM3_PLAHL</name>
<evidence type="ECO:0000313" key="2">
    <source>
        <dbReference type="Proteomes" id="UP000054928"/>
    </source>
</evidence>
<sequence length="136" mass="15466">MMGILIKFGQHEAMLELACKNDFKHVPKSVRFYLLTSLHRRLDEEDAALLNAPVLGPELAKTIRHLKRASAPGLDGLGPALYQLEQRLYSPLPPVPDEPWTRCMTNYSLQLPDVLYNRLTNCVILKCCEVKAPIRR</sequence>
<dbReference type="RefSeq" id="XP_024580632.1">
    <property type="nucleotide sequence ID" value="XM_024730345.1"/>
</dbReference>
<dbReference type="Proteomes" id="UP000054928">
    <property type="component" value="Unassembled WGS sequence"/>
</dbReference>
<keyword evidence="2" id="KW-1185">Reference proteome</keyword>
<dbReference type="EMBL" id="CCYD01001098">
    <property type="protein sequence ID" value="CEG44263.1"/>
    <property type="molecule type" value="Genomic_DNA"/>
</dbReference>
<proteinExistence type="predicted"/>
<organism evidence="1 2">
    <name type="scientific">Plasmopara halstedii</name>
    <name type="common">Downy mildew of sunflower</name>
    <dbReference type="NCBI Taxonomy" id="4781"/>
    <lineage>
        <taxon>Eukaryota</taxon>
        <taxon>Sar</taxon>
        <taxon>Stramenopiles</taxon>
        <taxon>Oomycota</taxon>
        <taxon>Peronosporomycetes</taxon>
        <taxon>Peronosporales</taxon>
        <taxon>Peronosporaceae</taxon>
        <taxon>Plasmopara</taxon>
    </lineage>
</organism>
<dbReference type="GeneID" id="36395081"/>
<accession>A0A0P1ARM3</accession>
<protein>
    <submittedName>
        <fullName evidence="1">Uncharacterized protein</fullName>
    </submittedName>
</protein>
<reference evidence="2" key="1">
    <citation type="submission" date="2014-09" db="EMBL/GenBank/DDBJ databases">
        <authorList>
            <person name="Sharma Rahul"/>
            <person name="Thines Marco"/>
        </authorList>
    </citation>
    <scope>NUCLEOTIDE SEQUENCE [LARGE SCALE GENOMIC DNA]</scope>
</reference>
<dbReference type="AlphaFoldDB" id="A0A0P1ARM3"/>